<dbReference type="OrthoDB" id="544398at2759"/>
<dbReference type="EMBL" id="JAEHOD010000034">
    <property type="protein sequence ID" value="KAG2442029.1"/>
    <property type="molecule type" value="Genomic_DNA"/>
</dbReference>
<feature type="compositionally biased region" description="Basic and acidic residues" evidence="1">
    <location>
        <begin position="168"/>
        <end position="177"/>
    </location>
</feature>
<name>A0A835TAV8_9CHLO</name>
<evidence type="ECO:0000313" key="3">
    <source>
        <dbReference type="Proteomes" id="UP000613740"/>
    </source>
</evidence>
<feature type="region of interest" description="Disordered" evidence="1">
    <location>
        <begin position="155"/>
        <end position="177"/>
    </location>
</feature>
<accession>A0A835TAV8</accession>
<sequence length="177" mass="18191">MQLGTALAAAAAANGGTGASHSHHAGGGGESGPAGAHSGAVGDEEVDGEGHAAAEQPSEPPPGPMTDTIMTGLVGMQQRKAAIDQQIDELTNVAVEFLEAMKKDFVERMHRLKGDVSTYCSSQEATWRDTNAHTQEALSRLEGARQLVRSLGLNAGHPEGGAGFLQDLEGRPEGGGR</sequence>
<comment type="caution">
    <text evidence="2">The sequence shown here is derived from an EMBL/GenBank/DDBJ whole genome shotgun (WGS) entry which is preliminary data.</text>
</comment>
<keyword evidence="3" id="KW-1185">Reference proteome</keyword>
<evidence type="ECO:0000313" key="2">
    <source>
        <dbReference type="EMBL" id="KAG2442029.1"/>
    </source>
</evidence>
<feature type="compositionally biased region" description="Low complexity" evidence="1">
    <location>
        <begin position="1"/>
        <end position="14"/>
    </location>
</feature>
<reference evidence="2" key="1">
    <citation type="journal article" date="2020" name="bioRxiv">
        <title>Comparative genomics of Chlamydomonas.</title>
        <authorList>
            <person name="Craig R.J."/>
            <person name="Hasan A.R."/>
            <person name="Ness R.W."/>
            <person name="Keightley P.D."/>
        </authorList>
    </citation>
    <scope>NUCLEOTIDE SEQUENCE</scope>
    <source>
        <strain evidence="2">CCAP 11/173</strain>
    </source>
</reference>
<dbReference type="AlphaFoldDB" id="A0A835TAV8"/>
<proteinExistence type="predicted"/>
<dbReference type="Proteomes" id="UP000613740">
    <property type="component" value="Unassembled WGS sequence"/>
</dbReference>
<protein>
    <submittedName>
        <fullName evidence="2">Uncharacterized protein</fullName>
    </submittedName>
</protein>
<evidence type="ECO:0000256" key="1">
    <source>
        <dbReference type="SAM" id="MobiDB-lite"/>
    </source>
</evidence>
<gene>
    <name evidence="2" type="ORF">HYH02_009821</name>
</gene>
<feature type="region of interest" description="Disordered" evidence="1">
    <location>
        <begin position="1"/>
        <end position="67"/>
    </location>
</feature>
<organism evidence="2 3">
    <name type="scientific">Chlamydomonas schloesseri</name>
    <dbReference type="NCBI Taxonomy" id="2026947"/>
    <lineage>
        <taxon>Eukaryota</taxon>
        <taxon>Viridiplantae</taxon>
        <taxon>Chlorophyta</taxon>
        <taxon>core chlorophytes</taxon>
        <taxon>Chlorophyceae</taxon>
        <taxon>CS clade</taxon>
        <taxon>Chlamydomonadales</taxon>
        <taxon>Chlamydomonadaceae</taxon>
        <taxon>Chlamydomonas</taxon>
    </lineage>
</organism>